<sequence length="773" mass="86440">MDDERRTIRRNTTLVAILVASIVALGPAATHFVMSYSHIRGMLEAEAEINARLVRGLVLANPGLWQFEEVRLKELLQKRPRQKTHEIRRLYDLKKKVVAESADPVLPPTISYSCDIQDGGRTVATIEIVRSLAPTATTTALLLTLGLVVGIFSFFKLRMAPLRTIEAVQRVLRESEEKYRSVYESLKEGLALYRVIPGEEGEVELILTDINPVCETVFGFGSRDPGRSIDEICDGIFAPYHGKIASVLRNNKDVSFEMQHPGRDRFFTVTVFRAGGDRLATLLEDVTAEKRSAEQLERLAYYDSLTGLLNRRMLLDRLEQTIGVAQREQVNVAVLFIDLDGFKVINDTLGHEAGDQILIEVSERLQRSVRKRDTLARLGGDEFVVVSTYDKEQNAGYIAKNLLKCISGVYGVRGREVYLGASIGISVFPDDGDSSEVLLKNADIAMYSAKNHGGDFCFYRAELNQRLHQRMQLDFDLRRALEKDEFFFEYQPIIDARTGRISAVEALIRWNSPEKGRVMPDVFIGLAEETGLILPLGEWVVRKACAKLREWQEAGLPLVRMCINISGRQFMQGDIYNVVSSALKENGIDPRYLELELTETCLIQNVEETTKKLGMLKELNVSISVDDFGTGYSSLQYLKNFPIDRLKIDRGFIKNAPHFANHRAIVDAIIGIAKAMDLKVIAEGVETVEQAEFLKARNCDGLQGYYFYRPLAEEPLVVVLCSQGDEEAPPSHFLATRVLGPIENTLPAPFSATRSADPADKQASDPPSVVGGE</sequence>
<organism evidence="6 7">
    <name type="scientific">Geomesophilobacter sediminis</name>
    <dbReference type="NCBI Taxonomy" id="2798584"/>
    <lineage>
        <taxon>Bacteria</taxon>
        <taxon>Pseudomonadati</taxon>
        <taxon>Thermodesulfobacteriota</taxon>
        <taxon>Desulfuromonadia</taxon>
        <taxon>Geobacterales</taxon>
        <taxon>Geobacteraceae</taxon>
        <taxon>Geomesophilobacter</taxon>
    </lineage>
</organism>
<feature type="transmembrane region" description="Helical" evidence="3">
    <location>
        <begin position="12"/>
        <end position="34"/>
    </location>
</feature>
<dbReference type="SMART" id="SM00052">
    <property type="entry name" value="EAL"/>
    <property type="match status" value="1"/>
</dbReference>
<proteinExistence type="predicted"/>
<protein>
    <submittedName>
        <fullName evidence="6">EAL domain-containing protein</fullName>
    </submittedName>
</protein>
<comment type="caution">
    <text evidence="6">The sequence shown here is derived from an EMBL/GenBank/DDBJ whole genome shotgun (WGS) entry which is preliminary data.</text>
</comment>
<keyword evidence="3" id="KW-0472">Membrane</keyword>
<dbReference type="GO" id="GO:0071732">
    <property type="term" value="P:cellular response to nitric oxide"/>
    <property type="evidence" value="ECO:0007669"/>
    <property type="project" value="UniProtKB-ARBA"/>
</dbReference>
<dbReference type="SUPFAM" id="SSF55785">
    <property type="entry name" value="PYP-like sensor domain (PAS domain)"/>
    <property type="match status" value="1"/>
</dbReference>
<dbReference type="AlphaFoldDB" id="A0A8J7M103"/>
<evidence type="ECO:0000313" key="6">
    <source>
        <dbReference type="EMBL" id="MBJ6726573.1"/>
    </source>
</evidence>
<dbReference type="FunFam" id="3.20.20.450:FF:000001">
    <property type="entry name" value="Cyclic di-GMP phosphodiesterase yahA"/>
    <property type="match status" value="1"/>
</dbReference>
<accession>A0A8J7M103</accession>
<evidence type="ECO:0000259" key="4">
    <source>
        <dbReference type="PROSITE" id="PS50883"/>
    </source>
</evidence>
<dbReference type="GO" id="GO:0071111">
    <property type="term" value="F:cyclic-guanylate-specific phosphodiesterase activity"/>
    <property type="evidence" value="ECO:0007669"/>
    <property type="project" value="UniProtKB-EC"/>
</dbReference>
<feature type="domain" description="EAL" evidence="4">
    <location>
        <begin position="470"/>
        <end position="724"/>
    </location>
</feature>
<dbReference type="PROSITE" id="PS50883">
    <property type="entry name" value="EAL"/>
    <property type="match status" value="1"/>
</dbReference>
<dbReference type="InterPro" id="IPR000160">
    <property type="entry name" value="GGDEF_dom"/>
</dbReference>
<dbReference type="InterPro" id="IPR001633">
    <property type="entry name" value="EAL_dom"/>
</dbReference>
<dbReference type="Pfam" id="PF00563">
    <property type="entry name" value="EAL"/>
    <property type="match status" value="1"/>
</dbReference>
<keyword evidence="3" id="KW-1133">Transmembrane helix</keyword>
<dbReference type="PROSITE" id="PS50887">
    <property type="entry name" value="GGDEF"/>
    <property type="match status" value="1"/>
</dbReference>
<evidence type="ECO:0000256" key="2">
    <source>
        <dbReference type="SAM" id="MobiDB-lite"/>
    </source>
</evidence>
<keyword evidence="3" id="KW-0812">Transmembrane</keyword>
<dbReference type="InterPro" id="IPR035965">
    <property type="entry name" value="PAS-like_dom_sf"/>
</dbReference>
<evidence type="ECO:0000259" key="5">
    <source>
        <dbReference type="PROSITE" id="PS50887"/>
    </source>
</evidence>
<dbReference type="Gene3D" id="3.30.450.20">
    <property type="entry name" value="PAS domain"/>
    <property type="match status" value="1"/>
</dbReference>
<feature type="domain" description="GGDEF" evidence="5">
    <location>
        <begin position="330"/>
        <end position="462"/>
    </location>
</feature>
<dbReference type="SMART" id="SM00267">
    <property type="entry name" value="GGDEF"/>
    <property type="match status" value="1"/>
</dbReference>
<dbReference type="InterPro" id="IPR043128">
    <property type="entry name" value="Rev_trsase/Diguanyl_cyclase"/>
</dbReference>
<dbReference type="SUPFAM" id="SSF55073">
    <property type="entry name" value="Nucleotide cyclase"/>
    <property type="match status" value="1"/>
</dbReference>
<keyword evidence="7" id="KW-1185">Reference proteome</keyword>
<feature type="region of interest" description="Disordered" evidence="2">
    <location>
        <begin position="749"/>
        <end position="773"/>
    </location>
</feature>
<dbReference type="NCBIfam" id="TIGR00254">
    <property type="entry name" value="GGDEF"/>
    <property type="match status" value="1"/>
</dbReference>
<evidence type="ECO:0000256" key="3">
    <source>
        <dbReference type="SAM" id="Phobius"/>
    </source>
</evidence>
<dbReference type="InterPro" id="IPR052155">
    <property type="entry name" value="Biofilm_reg_signaling"/>
</dbReference>
<dbReference type="Proteomes" id="UP000636888">
    <property type="component" value="Unassembled WGS sequence"/>
</dbReference>
<evidence type="ECO:0000256" key="1">
    <source>
        <dbReference type="ARBA" id="ARBA00051114"/>
    </source>
</evidence>
<reference evidence="6" key="1">
    <citation type="submission" date="2020-12" db="EMBL/GenBank/DDBJ databases">
        <title>Geomonas sp. Red875, isolated from river sediment.</title>
        <authorList>
            <person name="Xu Z."/>
            <person name="Zhang Z."/>
            <person name="Masuda Y."/>
            <person name="Itoh H."/>
            <person name="Senoo K."/>
        </authorList>
    </citation>
    <scope>NUCLEOTIDE SEQUENCE</scope>
    <source>
        <strain evidence="6">Red875</strain>
    </source>
</reference>
<dbReference type="EMBL" id="JAEMHM010000015">
    <property type="protein sequence ID" value="MBJ6726573.1"/>
    <property type="molecule type" value="Genomic_DNA"/>
</dbReference>
<gene>
    <name evidence="6" type="ORF">JFN93_17820</name>
</gene>
<dbReference type="InterPro" id="IPR035919">
    <property type="entry name" value="EAL_sf"/>
</dbReference>
<dbReference type="CDD" id="cd01949">
    <property type="entry name" value="GGDEF"/>
    <property type="match status" value="1"/>
</dbReference>
<dbReference type="Pfam" id="PF00990">
    <property type="entry name" value="GGDEF"/>
    <property type="match status" value="1"/>
</dbReference>
<comment type="catalytic activity">
    <reaction evidence="1">
        <text>3',3'-c-di-GMP + H2O = 5'-phosphoguanylyl(3'-&gt;5')guanosine + H(+)</text>
        <dbReference type="Rhea" id="RHEA:24902"/>
        <dbReference type="ChEBI" id="CHEBI:15377"/>
        <dbReference type="ChEBI" id="CHEBI:15378"/>
        <dbReference type="ChEBI" id="CHEBI:58754"/>
        <dbReference type="ChEBI" id="CHEBI:58805"/>
        <dbReference type="EC" id="3.1.4.52"/>
    </reaction>
    <physiologicalReaction direction="left-to-right" evidence="1">
        <dbReference type="Rhea" id="RHEA:24903"/>
    </physiologicalReaction>
</comment>
<dbReference type="SUPFAM" id="SSF141868">
    <property type="entry name" value="EAL domain-like"/>
    <property type="match status" value="1"/>
</dbReference>
<name>A0A8J7M103_9BACT</name>
<dbReference type="CDD" id="cd01948">
    <property type="entry name" value="EAL"/>
    <property type="match status" value="1"/>
</dbReference>
<dbReference type="PANTHER" id="PTHR44757">
    <property type="entry name" value="DIGUANYLATE CYCLASE DGCP"/>
    <property type="match status" value="1"/>
</dbReference>
<dbReference type="Gene3D" id="3.20.20.450">
    <property type="entry name" value="EAL domain"/>
    <property type="match status" value="1"/>
</dbReference>
<dbReference type="FunFam" id="3.30.70.270:FF:000001">
    <property type="entry name" value="Diguanylate cyclase domain protein"/>
    <property type="match status" value="1"/>
</dbReference>
<dbReference type="InterPro" id="IPR029787">
    <property type="entry name" value="Nucleotide_cyclase"/>
</dbReference>
<dbReference type="Gene3D" id="3.30.70.270">
    <property type="match status" value="1"/>
</dbReference>
<dbReference type="PANTHER" id="PTHR44757:SF2">
    <property type="entry name" value="BIOFILM ARCHITECTURE MAINTENANCE PROTEIN MBAA"/>
    <property type="match status" value="1"/>
</dbReference>
<evidence type="ECO:0000313" key="7">
    <source>
        <dbReference type="Proteomes" id="UP000636888"/>
    </source>
</evidence>